<dbReference type="Gene3D" id="3.30.70.100">
    <property type="match status" value="1"/>
</dbReference>
<dbReference type="Pfam" id="PF07876">
    <property type="entry name" value="Dabb"/>
    <property type="match status" value="1"/>
</dbReference>
<dbReference type="RefSeq" id="WP_038584976.1">
    <property type="nucleotide sequence ID" value="NZ_HG938353.1"/>
</dbReference>
<dbReference type="EMBL" id="HG938353">
    <property type="protein sequence ID" value="CDN47056.1"/>
    <property type="molecule type" value="Genomic_DNA"/>
</dbReference>
<dbReference type="eggNOG" id="ENOG5032T7W">
    <property type="taxonomic scope" value="Bacteria"/>
</dbReference>
<name>A0A068SMQ7_NEOGA</name>
<dbReference type="GeneID" id="24257096"/>
<evidence type="ECO:0000313" key="2">
    <source>
        <dbReference type="EMBL" id="CDN47056.1"/>
    </source>
</evidence>
<organism evidence="2 3">
    <name type="scientific">Neorhizobium galegae bv. orientalis str. HAMBI 540</name>
    <dbReference type="NCBI Taxonomy" id="1028800"/>
    <lineage>
        <taxon>Bacteria</taxon>
        <taxon>Pseudomonadati</taxon>
        <taxon>Pseudomonadota</taxon>
        <taxon>Alphaproteobacteria</taxon>
        <taxon>Hyphomicrobiales</taxon>
        <taxon>Rhizobiaceae</taxon>
        <taxon>Rhizobium/Agrobacterium group</taxon>
        <taxon>Neorhizobium</taxon>
    </lineage>
</organism>
<dbReference type="InterPro" id="IPR013097">
    <property type="entry name" value="Dabb"/>
</dbReference>
<dbReference type="AlphaFoldDB" id="A0A068SMQ7"/>
<dbReference type="HOGENOM" id="CLU_080664_7_0_5"/>
<keyword evidence="3" id="KW-1185">Reference proteome</keyword>
<protein>
    <submittedName>
        <fullName evidence="2">Stress responsive A/B Barrel Domain-containing protein</fullName>
    </submittedName>
</protein>
<dbReference type="Proteomes" id="UP000028181">
    <property type="component" value="Chromosome I"/>
</dbReference>
<accession>A0A068SMQ7</accession>
<dbReference type="OrthoDB" id="9813140at2"/>
<evidence type="ECO:0000313" key="3">
    <source>
        <dbReference type="Proteomes" id="UP000028181"/>
    </source>
</evidence>
<dbReference type="SUPFAM" id="SSF54909">
    <property type="entry name" value="Dimeric alpha+beta barrel"/>
    <property type="match status" value="1"/>
</dbReference>
<feature type="domain" description="Stress-response A/B barrel" evidence="1">
    <location>
        <begin position="2"/>
        <end position="91"/>
    </location>
</feature>
<evidence type="ECO:0000259" key="1">
    <source>
        <dbReference type="PROSITE" id="PS51502"/>
    </source>
</evidence>
<reference evidence="3" key="1">
    <citation type="journal article" date="2014" name="BMC Genomics">
        <title>Genome sequencing of two Neorhizobium galegae strains reveals a noeT gene responsible for the unusual acetylation of the nodulation factors.</title>
        <authorList>
            <person name="Osterman J."/>
            <person name="Marsh J."/>
            <person name="Laine P.K."/>
            <person name="Zeng Z."/>
            <person name="Alatalo E."/>
            <person name="Sullivan J.T."/>
            <person name="Young J.P."/>
            <person name="Thomas-Oates J."/>
            <person name="Paulin L."/>
            <person name="Lindstrom K."/>
        </authorList>
    </citation>
    <scope>NUCLEOTIDE SEQUENCE [LARGE SCALE GENOMIC DNA]</scope>
    <source>
        <strain evidence="3">HAMBI 540</strain>
    </source>
</reference>
<gene>
    <name evidence="2" type="ORF">RG540_CH08670</name>
</gene>
<dbReference type="PATRIC" id="fig|1028800.3.peg.879"/>
<dbReference type="KEGG" id="ngg:RG540_CH08670"/>
<sequence length="104" mass="11306">MIRHIVFFTAQTGEIERVRAGLSLLTGNPHALTLEIGTNVKSDQLGNEVDLVVYGEFEDAAALAAYKAHPAYQASIDIVRPIREMRVAADFDSESAVKSPLPLP</sequence>
<proteinExistence type="predicted"/>
<dbReference type="InterPro" id="IPR011008">
    <property type="entry name" value="Dimeric_a/b-barrel"/>
</dbReference>
<dbReference type="SMART" id="SM00886">
    <property type="entry name" value="Dabb"/>
    <property type="match status" value="1"/>
</dbReference>
<dbReference type="PROSITE" id="PS51502">
    <property type="entry name" value="S_R_A_B_BARREL"/>
    <property type="match status" value="1"/>
</dbReference>